<feature type="region of interest" description="Disordered" evidence="2">
    <location>
        <begin position="1167"/>
        <end position="1189"/>
    </location>
</feature>
<name>A0A7L8Y8S5_9VIRU</name>
<protein>
    <recommendedName>
        <fullName evidence="5">F-box domain-containing protein</fullName>
    </recommendedName>
</protein>
<feature type="region of interest" description="Disordered" evidence="2">
    <location>
        <begin position="90"/>
        <end position="123"/>
    </location>
</feature>
<feature type="coiled-coil region" evidence="1">
    <location>
        <begin position="1628"/>
        <end position="1662"/>
    </location>
</feature>
<feature type="compositionally biased region" description="Basic residues" evidence="2">
    <location>
        <begin position="18"/>
        <end position="29"/>
    </location>
</feature>
<proteinExistence type="predicted"/>
<keyword evidence="4" id="KW-1185">Reference proteome</keyword>
<feature type="region of interest" description="Disordered" evidence="2">
    <location>
        <begin position="1"/>
        <end position="38"/>
    </location>
</feature>
<evidence type="ECO:0000256" key="2">
    <source>
        <dbReference type="SAM" id="MobiDB-lite"/>
    </source>
</evidence>
<reference evidence="3" key="1">
    <citation type="journal article" date="2021" name="Virology">
        <title>Novel and diverse mycoviruses co-inhabiting the hypogeous ectomycorrhizal fungus Picoa juniperi.</title>
        <authorList>
            <person name="Sahin E."/>
            <person name="Keskin E."/>
            <person name="Akata I."/>
        </authorList>
    </citation>
    <scope>NUCLEOTIDE SEQUENCE</scope>
    <source>
        <strain evidence="3">ANK_VIR-88</strain>
    </source>
</reference>
<dbReference type="Proteomes" id="UP001233103">
    <property type="component" value="Segment"/>
</dbReference>
<evidence type="ECO:0008006" key="5">
    <source>
        <dbReference type="Google" id="ProtNLM"/>
    </source>
</evidence>
<accession>A0A7L8Y8S5</accession>
<feature type="compositionally biased region" description="Basic and acidic residues" evidence="2">
    <location>
        <begin position="1175"/>
        <end position="1189"/>
    </location>
</feature>
<organism evidence="3 4">
    <name type="scientific">Picoa juniperi megatotivirus 1</name>
    <dbReference type="NCBI Taxonomy" id="2778517"/>
    <lineage>
        <taxon>Viruses</taxon>
        <taxon>Riboviria</taxon>
        <taxon>Orthornavirae</taxon>
        <taxon>Duplornaviricota</taxon>
        <taxon>Chrymotiviricetes</taxon>
        <taxon>Ghabrivirales</taxon>
        <taxon>Betatotivirineae</taxon>
        <taxon>Megatotiviridae</taxon>
        <taxon>Megatotivirus</taxon>
        <taxon>Megatotivirus ni</taxon>
    </lineage>
</organism>
<feature type="region of interest" description="Disordered" evidence="2">
    <location>
        <begin position="808"/>
        <end position="831"/>
    </location>
</feature>
<evidence type="ECO:0000313" key="3">
    <source>
        <dbReference type="EMBL" id="QOI17263.1"/>
    </source>
</evidence>
<evidence type="ECO:0000313" key="4">
    <source>
        <dbReference type="Proteomes" id="UP001233103"/>
    </source>
</evidence>
<sequence length="3038" mass="342787">MAKSSSGPNRATLAGVKTRTRNTKAHGRHGCQGSGQHAQKKYQNFVRARRAGAAIARSLEQSISDRKSQKNMVQPAGTLYHTAETIQQQARRASNRQRSINRASRGFKTVTVRNSGHGNTRSTKYSNKQTIYIDGLTFVHNNSCGLKFNEDVSSSPCVAWNTRNAYLAGLEANSPKKTTTNQAVLPTWCSRRLDEQRAKHVAVKAAIKAVRRDEKYEKNLASGKVKSYAQRKTEALALVANRQAVDDGRRAKFVAGREAYLERVARRAARKQAWEDGREAYLERCAARAARAARRAERAAGREAYLRRVAARAIRAQKNKECGVAVVRGGCGGTTFLKLSRRSQTGYLMNRGMTFPQAKGFIAQNLGSLVGLKADKITKVVKAATQNKAKKNKKLAGYTPPIYTPAQAKGFTVKDRFNKYAEFTSGLITLEVYAEWCKSQKEKNKEQHSLNGNIDSAFYGIGSVFAQESAFFGVFGVSNEFDDNHVDEIVRPYATRTEINLLNDQMNSLVVTSPSTAQVVELIRPVAERVTNIQNTVRHSVCMRTAINSFMVENSSSGFRYVGGNTPNSTIVATWEETSSLSALNRRFSESIRSRGRFNISTINGVDHIEFSTTGSISLTQLLLNHGNRQLFAPIDFINKFRAFGKKKKSYDSRPTAKSAGTTKCLDCGTQTAKLRCQQCAIKFANKTFVEEEPVKLTCIVCKTTENLVEPLRLKCKDCTLEDKKLKDMGGQIKPKGTYSKSESSGKSVQQLMSESIDVSKMSIKSMTSEEIREKYKDRNDSCDHEIVKGSNYCNKCGEDFTPSSSFKNENLVDPKPADWDSDDSDDSTGTIVPVVEDSRLYPENQCCYCSNEHTTNSIYCDACLKEMNKARMLIVKSRTAPSSGGSKFEKLPYDILCTIVNSMGKKDQLALSRVNMAMNIVVMERMFQIKRGIVNNNPIDMLRLYEQQRTTRLKQQMLKNLELHKSKYPKKERVKVIDESVPDHPLDGIFMDQIQSDPSTQIVRLGDRCSWSTEPNSTQRDNMVNEDFATFSFCIENNIMFTEPLLDNKEGHRVIHFVTNNTGHCYRCMVIMTRNKRGRSCIVGLEVQQSTDNQFVEYLRWEKPLKGNRGIAQIVKLNRPENFEVTVECNQNEQYNGSVNSLFKLSFRFDLRPLATEIESNAVIGDDSTQVKTSPKEKKSSKDTRKEDPHANDKFAIILKSSMKVHDFAGQDITNALAVFVDHGYTTRPSFDIKVNKFGQGKRKGEWYVHPLALYKDGYVITYLDKSRKIIDDDLIEYDLKSDCWDSVHWVRMTIDHKNDAHKDRPNVIGYKQINKLVGQQFTSMVDEYGYANTKCVPKPMSQELWKLARLSVVRGLLTNYSIKRAYDEAVLTCNMSTALRKVADYMRALAFISNLHAADLGLFGLKMSDIAKYQDSEFIARQFYYNVYDRIKREFTCNNDYEGETCGRSFCDPSTCKAALVKRVNWLKYQKREYVGKGLTLSKCNCGAGTANYNAAKSINDESGGTIGEAFKYLADKKKLQSHAEDCPNRKNPGKGQDFGKFEIDHREIDLEAAFNKIINPDNITVDLSDKTKVDNFIAELMAFGIKINSLNDLPISNTEDVLGETINNQVAFGKNKKADSDPAVVKQQMKKKAALEAQLKKLDSNRIKLERQIKGMISKGFFFTENASAVEQSAVYDLLASSHSYSVWDTDKGGVTVSVTEDGNNEMAALGGIEKQIAEAKAKIATIDDSADVKATRLPATGQCEYKVQTIENDDGACWYHSAVVAQSIADGVTIDQIKAPEKDIFINEGLNFEKIQEIFGFKSSETSIYLKDDWENTKAGWYMSDPSDAKYMFELSKQSDENRSWLHCQPIVDFSIIPDDDVEIENSIATMKASAFTFTVTRQVSDSDEGSAPITEKDKAHIAKHGDILTLGMASSNFEDAVKKLGTPLGTELAKMIPIFELATSTTAKTTKDRLLDWADNNVMIQNDLVYCSDEQIVFDKHNALELDRLTSYSLREYPWLMQRPPATDGQLRYQIEARPLNYRVFNMNRDQFINSIGEIEIDSDIKAHKPQTWDALMTIYETTSMYVNMRQNQLDLAKLVVRTLNTARMNGSFIHRISNLLSEMVMRNDDLDINIGSFVEDLVFTLPDTKTPMQIADSTRPFMDLEQRINDDPNAPFIDFPIRDFYDPERRAVSFALVPAKFGFEYLGGKYTKKENLAESIRDISNSNSAGTFELLNVEVFLRGRNQALTSIRVPSAGAGFTAFNWDVLPLSTSNNVRNRLQWGSGSMSNPGFNFNGWNANDLANFLRSHTAAENLGRIISLRERLAVSGQHFRELVQNRPDRQHDDFYHYDLIENYKDINEVAVIMVSQSLGHLKNLQSLIAQIICQMPSPWYIVEKLVSMGLGDAAQLPTHVSQGHDVQFFDTLEPSAEDIVRVFGDNGIRRNIRVMDNLQTIARDNGKRAIMCIVDDVYNGRIDTSIDWFADLPVRHDPNAPNLPDRTVCQPIANVQTFLLPVVCVSHVRDSDNRSTNKRVTFPSNEGPGGYFWDVPHDLDRWMSTHYNLITARQIQSALPVYMEMGLSLDEYKYAAAVLSEVRTITSSLPVRTDNYTLITTTMVDQHVVVNSPRGRVNVREEVQGFVVAQPDLCLDTLPEDHTEDAVEIGTTNALEGSFNAITTSLGRRAWTVVERRDAKFLGNHFKNGEISTLMEFGLRTQILKLTKADWKGTQVFEPRVYTNQIYRVGRGFARSYDMINLWVDRPMADTLESQHRVPIDQDEGILANFWKNGDINPAGMVTQFYNCFFEKQYFGQTDWALHQTEHVFLSPDQNHYMDMLRVAGAANTYQTIPRRANTLLDNEEQLDRKLPVTENMVSLLRVPGLNVAHIPTFEGNNKRKSTGLLHFIPVAQGRNEERDQDHGLRLVKEDRPTMYQIPLHRTGNEHKIKAGLKLLGTQRKYWFRLDNRDTYLEGSKQFFTSAGYYPVSKEKRTEEHNRVYPGNLNETKVVTKLGFTVAQTARGIKLIVTAQNPANTLPRIDSSEIIVDALSVNEGFFN</sequence>
<feature type="compositionally biased region" description="Polar residues" evidence="2">
    <location>
        <begin position="111"/>
        <end position="123"/>
    </location>
</feature>
<evidence type="ECO:0000256" key="1">
    <source>
        <dbReference type="SAM" id="Coils"/>
    </source>
</evidence>
<feature type="compositionally biased region" description="Low complexity" evidence="2">
    <location>
        <begin position="90"/>
        <end position="104"/>
    </location>
</feature>
<keyword evidence="1" id="KW-0175">Coiled coil</keyword>
<feature type="compositionally biased region" description="Polar residues" evidence="2">
    <location>
        <begin position="739"/>
        <end position="752"/>
    </location>
</feature>
<dbReference type="EMBL" id="MT876189">
    <property type="protein sequence ID" value="QOI17263.1"/>
    <property type="molecule type" value="Genomic_RNA"/>
</dbReference>
<feature type="region of interest" description="Disordered" evidence="2">
    <location>
        <begin position="732"/>
        <end position="752"/>
    </location>
</feature>